<feature type="domain" description="Terpene synthase N-terminal" evidence="4">
    <location>
        <begin position="20"/>
        <end position="192"/>
    </location>
</feature>
<name>A0A3B6N395_WHEAT</name>
<organism evidence="6">
    <name type="scientific">Triticum aestivum</name>
    <name type="common">Wheat</name>
    <dbReference type="NCBI Taxonomy" id="4565"/>
    <lineage>
        <taxon>Eukaryota</taxon>
        <taxon>Viridiplantae</taxon>
        <taxon>Streptophyta</taxon>
        <taxon>Embryophyta</taxon>
        <taxon>Tracheophyta</taxon>
        <taxon>Spermatophyta</taxon>
        <taxon>Magnoliopsida</taxon>
        <taxon>Liliopsida</taxon>
        <taxon>Poales</taxon>
        <taxon>Poaceae</taxon>
        <taxon>BOP clade</taxon>
        <taxon>Pooideae</taxon>
        <taxon>Triticodae</taxon>
        <taxon>Triticeae</taxon>
        <taxon>Triticinae</taxon>
        <taxon>Triticum</taxon>
    </lineage>
</organism>
<dbReference type="SFLD" id="SFLDG01019">
    <property type="entry name" value="Terpene_Cyclase_Like_1_C_Termi"/>
    <property type="match status" value="1"/>
</dbReference>
<dbReference type="InterPro" id="IPR008930">
    <property type="entry name" value="Terpenoid_cyclase/PrenylTrfase"/>
</dbReference>
<dbReference type="SMR" id="A0A3B6N395"/>
<accession>A0A3B6N395</accession>
<evidence type="ECO:0000313" key="6">
    <source>
        <dbReference type="EnsemblPlants" id="TraesCS5D02G560300.1"/>
    </source>
</evidence>
<feature type="domain" description="Terpene synthase metal-binding" evidence="5">
    <location>
        <begin position="250"/>
        <end position="487"/>
    </location>
</feature>
<dbReference type="Gene3D" id="1.10.600.10">
    <property type="entry name" value="Farnesyl Diphosphate Synthase"/>
    <property type="match status" value="1"/>
</dbReference>
<dbReference type="Gramene" id="TraesCS5D03G1231400.1">
    <property type="protein sequence ID" value="TraesCS5D03G1231400.1.CDS"/>
    <property type="gene ID" value="TraesCS5D03G1231400"/>
</dbReference>
<keyword evidence="7" id="KW-1185">Reference proteome</keyword>
<dbReference type="InterPro" id="IPR044814">
    <property type="entry name" value="Terpene_cyclase_plant_C1"/>
</dbReference>
<dbReference type="InterPro" id="IPR001906">
    <property type="entry name" value="Terpene_synth_N"/>
</dbReference>
<sequence length="543" mass="63306">MASSDVPGSPERVCNFEPSVWEDFFIIYEPEPLQISEECMRVKADKLKEDVRMLFQTFNGTMEEKLTFLDTLQHLGIDHLFREQINKAINEIHETEFNSCSLYEVALYFRLLREHGLWVSPDVFDKFRGENGSFDMYITNDPRGLLSLYNASYLSLPGEPELDQAIAFARHHLESMRGSLMYPLSEQVRRNLVIPLPRTLNRIDASHYIAEYKHEQEYNPSVLELAKLDFNLLQRLHQLELKAFSRWGNDLYEEVGLSYSRNRIVECYFWSYTELYERHYGVARIILAKLFVLASMLDDTFDMHATLEEGQKLNEAIQRWDESAIPLLPEYLKKYFIRMMNTFREFNDELKQDHKYRVAYCRKAFQTLCGCYQQESEWFHSSYIPTFEDHVKCSIISAGTPMLFVGSLVGMGEEATKEAFEWAIGCTDAVKACGEVTRFMDDLASFKHGKNKLDVASSVESYINQYHVTDEVAIATLENLVENAWKTTNQARFDCRALLPLVNRVASITKSMTLLFHDRMDLYTFSRGNKDRIHQQFVQPIPL</sequence>
<dbReference type="OrthoDB" id="1877784at2759"/>
<dbReference type="KEGG" id="taes:123126307"/>
<evidence type="ECO:0000313" key="7">
    <source>
        <dbReference type="Proteomes" id="UP000019116"/>
    </source>
</evidence>
<evidence type="ECO:0000256" key="3">
    <source>
        <dbReference type="ARBA" id="ARBA00022723"/>
    </source>
</evidence>
<comment type="cofactor">
    <cofactor evidence="2">
        <name>Mg(2+)</name>
        <dbReference type="ChEBI" id="CHEBI:18420"/>
    </cofactor>
</comment>
<dbReference type="InterPro" id="IPR034741">
    <property type="entry name" value="Terpene_cyclase-like_1_C"/>
</dbReference>
<dbReference type="Proteomes" id="UP000019116">
    <property type="component" value="Chromosome 5D"/>
</dbReference>
<comment type="cofactor">
    <cofactor evidence="1">
        <name>Mn(2+)</name>
        <dbReference type="ChEBI" id="CHEBI:29035"/>
    </cofactor>
</comment>
<evidence type="ECO:0000256" key="1">
    <source>
        <dbReference type="ARBA" id="ARBA00001936"/>
    </source>
</evidence>
<dbReference type="InterPro" id="IPR008949">
    <property type="entry name" value="Isoprenoid_synthase_dom_sf"/>
</dbReference>
<dbReference type="Gramene" id="TraesNOR5D03G03260810.1">
    <property type="protein sequence ID" value="TraesNOR5D03G03260810.1"/>
    <property type="gene ID" value="TraesNOR5D03G03260810"/>
</dbReference>
<evidence type="ECO:0000259" key="4">
    <source>
        <dbReference type="Pfam" id="PF01397"/>
    </source>
</evidence>
<reference evidence="6" key="2">
    <citation type="submission" date="2018-10" db="UniProtKB">
        <authorList>
            <consortium name="EnsemblPlants"/>
        </authorList>
    </citation>
    <scope>IDENTIFICATION</scope>
</reference>
<dbReference type="InterPro" id="IPR050148">
    <property type="entry name" value="Terpene_synthase-like"/>
</dbReference>
<dbReference type="Gramene" id="TraesCLE_scaffold_024460_01G000100.1">
    <property type="protein sequence ID" value="TraesCLE_scaffold_024460_01G000100.1"/>
    <property type="gene ID" value="TraesCLE_scaffold_024460_01G000100"/>
</dbReference>
<dbReference type="STRING" id="4565.A0A3B6N395"/>
<dbReference type="Gramene" id="TraesLDM5D03G03235710.1">
    <property type="protein sequence ID" value="TraesLDM5D03G03235710.1"/>
    <property type="gene ID" value="TraesLDM5D03G03235710"/>
</dbReference>
<dbReference type="AlphaFoldDB" id="A0A3B6N395"/>
<dbReference type="GO" id="GO:0010333">
    <property type="term" value="F:terpene synthase activity"/>
    <property type="evidence" value="ECO:0000318"/>
    <property type="project" value="GO_Central"/>
</dbReference>
<dbReference type="PANTHER" id="PTHR31225">
    <property type="entry name" value="OS04G0344100 PROTEIN-RELATED"/>
    <property type="match status" value="1"/>
</dbReference>
<dbReference type="Pfam" id="PF01397">
    <property type="entry name" value="Terpene_synth"/>
    <property type="match status" value="1"/>
</dbReference>
<dbReference type="RefSeq" id="XP_044402607.1">
    <property type="nucleotide sequence ID" value="XM_044546672.1"/>
</dbReference>
<evidence type="ECO:0000259" key="5">
    <source>
        <dbReference type="Pfam" id="PF03936"/>
    </source>
</evidence>
<dbReference type="PaxDb" id="4565-Traes_5DL_AA2CE6C07.1"/>
<dbReference type="Gramene" id="TraesROB_scaffold_035629_01G000100.1">
    <property type="protein sequence ID" value="TraesROB_scaffold_035629_01G000100.1"/>
    <property type="gene ID" value="TraesROB_scaffold_035629_01G000100"/>
</dbReference>
<dbReference type="GO" id="GO:0000287">
    <property type="term" value="F:magnesium ion binding"/>
    <property type="evidence" value="ECO:0007669"/>
    <property type="project" value="InterPro"/>
</dbReference>
<dbReference type="SUPFAM" id="SSF48576">
    <property type="entry name" value="Terpenoid synthases"/>
    <property type="match status" value="1"/>
</dbReference>
<dbReference type="CDD" id="cd00684">
    <property type="entry name" value="Terpene_cyclase_plant_C1"/>
    <property type="match status" value="1"/>
</dbReference>
<dbReference type="Pfam" id="PF03936">
    <property type="entry name" value="Terpene_synth_C"/>
    <property type="match status" value="1"/>
</dbReference>
<dbReference type="EnsemblPlants" id="TraesCS5D02G560300.1">
    <property type="protein sequence ID" value="TraesCS5D02G560300.1"/>
    <property type="gene ID" value="TraesCS5D02G560300"/>
</dbReference>
<dbReference type="PANTHER" id="PTHR31225:SF186">
    <property type="entry name" value="TAU-CADINOL SYNTHASE"/>
    <property type="match status" value="1"/>
</dbReference>
<protein>
    <recommendedName>
        <fullName evidence="8">Terpene synthase</fullName>
    </recommendedName>
</protein>
<dbReference type="GO" id="GO:0046246">
    <property type="term" value="P:terpene biosynthetic process"/>
    <property type="evidence" value="ECO:0000318"/>
    <property type="project" value="GO_Central"/>
</dbReference>
<dbReference type="OMA" id="AEYKHEQ"/>
<reference evidence="6" key="1">
    <citation type="submission" date="2018-08" db="EMBL/GenBank/DDBJ databases">
        <authorList>
            <person name="Rossello M."/>
        </authorList>
    </citation>
    <scope>NUCLEOTIDE SEQUENCE [LARGE SCALE GENOMIC DNA]</scope>
    <source>
        <strain evidence="6">cv. Chinese Spring</strain>
    </source>
</reference>
<evidence type="ECO:0000256" key="2">
    <source>
        <dbReference type="ARBA" id="ARBA00001946"/>
    </source>
</evidence>
<dbReference type="SUPFAM" id="SSF48239">
    <property type="entry name" value="Terpenoid cyclases/Protein prenyltransferases"/>
    <property type="match status" value="1"/>
</dbReference>
<dbReference type="InterPro" id="IPR036965">
    <property type="entry name" value="Terpene_synth_N_sf"/>
</dbReference>
<dbReference type="Gramene" id="TraesCS5D02G560300.1">
    <property type="protein sequence ID" value="TraesCS5D02G560300.1"/>
    <property type="gene ID" value="TraesCS5D02G560300"/>
</dbReference>
<keyword evidence="3" id="KW-0479">Metal-binding</keyword>
<dbReference type="Gene3D" id="1.50.10.130">
    <property type="entry name" value="Terpene synthase, N-terminal domain"/>
    <property type="match status" value="1"/>
</dbReference>
<evidence type="ECO:0008006" key="8">
    <source>
        <dbReference type="Google" id="ProtNLM"/>
    </source>
</evidence>
<gene>
    <name evidence="6" type="primary">LOC123126307</name>
</gene>
<dbReference type="GeneID" id="123126307"/>
<proteinExistence type="predicted"/>
<dbReference type="InterPro" id="IPR005630">
    <property type="entry name" value="Terpene_synthase_metal-bd"/>
</dbReference>
<dbReference type="SFLD" id="SFLDS00005">
    <property type="entry name" value="Isoprenoid_Synthase_Type_I"/>
    <property type="match status" value="1"/>
</dbReference>
<dbReference type="GO" id="GO:0016102">
    <property type="term" value="P:diterpenoid biosynthetic process"/>
    <property type="evidence" value="ECO:0007669"/>
    <property type="project" value="InterPro"/>
</dbReference>